<dbReference type="Proteomes" id="UP000490939">
    <property type="component" value="Unassembled WGS sequence"/>
</dbReference>
<evidence type="ECO:0000313" key="5">
    <source>
        <dbReference type="Proteomes" id="UP000447873"/>
    </source>
</evidence>
<dbReference type="SUPFAM" id="SSF55729">
    <property type="entry name" value="Acyl-CoA N-acyltransferases (Nat)"/>
    <property type="match status" value="2"/>
</dbReference>
<gene>
    <name evidence="3" type="ORF">BLS_009533</name>
    <name evidence="4" type="ORF">EG327_003836</name>
    <name evidence="2" type="ORF">EG328_005839</name>
</gene>
<sequence length="252" mass="28038">MSSQDTETQAATSKSTIHFIVLPKQCENHTRWDEMIEKFKRFRLYALGESPEAFASTLAVEKAFAQEIWAGRLNSPRATHGLAVDYPNAADIKTDSGKTEALLNNEWIAQTVLIEVVEGEVAKLAADKSPWNHNPQHGPQLDSHRTGEERVVFVLSGIYVTPQYRQGGIGANMIAASIDEGIRIARSRGLPEVQFQVRVDADNLPAVKLYERASFQCVGTEQLVMGEKERNGVKIPPRAIEVLVLHRHISLK</sequence>
<dbReference type="Proteomes" id="UP000447873">
    <property type="component" value="Unassembled WGS sequence"/>
</dbReference>
<dbReference type="Proteomes" id="UP000433883">
    <property type="component" value="Unassembled WGS sequence"/>
</dbReference>
<evidence type="ECO:0000313" key="6">
    <source>
        <dbReference type="Proteomes" id="UP000490939"/>
    </source>
</evidence>
<dbReference type="EMBL" id="WNWS01000309">
    <property type="protein sequence ID" value="KAE9971091.1"/>
    <property type="molecule type" value="Genomic_DNA"/>
</dbReference>
<dbReference type="GO" id="GO:0016747">
    <property type="term" value="F:acyltransferase activity, transferring groups other than amino-acyl groups"/>
    <property type="evidence" value="ECO:0007669"/>
    <property type="project" value="InterPro"/>
</dbReference>
<organism evidence="4 6">
    <name type="scientific">Venturia inaequalis</name>
    <name type="common">Apple scab fungus</name>
    <dbReference type="NCBI Taxonomy" id="5025"/>
    <lineage>
        <taxon>Eukaryota</taxon>
        <taxon>Fungi</taxon>
        <taxon>Dikarya</taxon>
        <taxon>Ascomycota</taxon>
        <taxon>Pezizomycotina</taxon>
        <taxon>Dothideomycetes</taxon>
        <taxon>Pleosporomycetidae</taxon>
        <taxon>Venturiales</taxon>
        <taxon>Venturiaceae</taxon>
        <taxon>Venturia</taxon>
    </lineage>
</organism>
<dbReference type="EMBL" id="WNWQ01000088">
    <property type="protein sequence ID" value="KAE9979720.1"/>
    <property type="molecule type" value="Genomic_DNA"/>
</dbReference>
<dbReference type="Gene3D" id="3.40.630.30">
    <property type="match status" value="1"/>
</dbReference>
<accession>A0A8H3VG98</accession>
<dbReference type="AlphaFoldDB" id="A0A8H3VG98"/>
<name>A0A8H3VG98_VENIN</name>
<feature type="domain" description="N-acetyltransferase" evidence="1">
    <location>
        <begin position="153"/>
        <end position="215"/>
    </location>
</feature>
<proteinExistence type="predicted"/>
<keyword evidence="6" id="KW-1185">Reference proteome</keyword>
<reference evidence="4 6" key="1">
    <citation type="submission" date="2019-07" db="EMBL/GenBank/DDBJ databases">
        <title>Venturia inaequalis Genome Resource.</title>
        <authorList>
            <person name="Lichtner F.J."/>
        </authorList>
    </citation>
    <scope>NUCLEOTIDE SEQUENCE [LARGE SCALE GENOMIC DNA]</scope>
    <source>
        <strain evidence="2 5">120213</strain>
        <strain evidence="3">Bline_iso_100314</strain>
        <strain evidence="4 6">DMI_063113</strain>
    </source>
</reference>
<dbReference type="OrthoDB" id="41532at2759"/>
<comment type="caution">
    <text evidence="4">The sequence shown here is derived from an EMBL/GenBank/DDBJ whole genome shotgun (WGS) entry which is preliminary data.</text>
</comment>
<evidence type="ECO:0000313" key="2">
    <source>
        <dbReference type="EMBL" id="KAE9971091.1"/>
    </source>
</evidence>
<dbReference type="Pfam" id="PF00583">
    <property type="entry name" value="Acetyltransf_1"/>
    <property type="match status" value="1"/>
</dbReference>
<dbReference type="EMBL" id="WNWR01000236">
    <property type="protein sequence ID" value="KAE9987390.1"/>
    <property type="molecule type" value="Genomic_DNA"/>
</dbReference>
<evidence type="ECO:0000313" key="4">
    <source>
        <dbReference type="EMBL" id="KAE9987390.1"/>
    </source>
</evidence>
<dbReference type="InterPro" id="IPR016181">
    <property type="entry name" value="Acyl_CoA_acyltransferase"/>
</dbReference>
<protein>
    <recommendedName>
        <fullName evidence="1">N-acetyltransferase domain-containing protein</fullName>
    </recommendedName>
</protein>
<dbReference type="InterPro" id="IPR000182">
    <property type="entry name" value="GNAT_dom"/>
</dbReference>
<evidence type="ECO:0000313" key="3">
    <source>
        <dbReference type="EMBL" id="KAE9979720.1"/>
    </source>
</evidence>
<evidence type="ECO:0000259" key="1">
    <source>
        <dbReference type="Pfam" id="PF00583"/>
    </source>
</evidence>